<evidence type="ECO:0008006" key="4">
    <source>
        <dbReference type="Google" id="ProtNLM"/>
    </source>
</evidence>
<feature type="compositionally biased region" description="Low complexity" evidence="1">
    <location>
        <begin position="183"/>
        <end position="204"/>
    </location>
</feature>
<dbReference type="EMBL" id="JAULSN010000003">
    <property type="protein sequence ID" value="KAK3376559.1"/>
    <property type="molecule type" value="Genomic_DNA"/>
</dbReference>
<dbReference type="PANTHER" id="PTHR39606:SF1">
    <property type="entry name" value="CELL SURFACE PROTEIN"/>
    <property type="match status" value="1"/>
</dbReference>
<reference evidence="2" key="2">
    <citation type="submission" date="2023-06" db="EMBL/GenBank/DDBJ databases">
        <authorList>
            <consortium name="Lawrence Berkeley National Laboratory"/>
            <person name="Haridas S."/>
            <person name="Hensen N."/>
            <person name="Bonometti L."/>
            <person name="Westerberg I."/>
            <person name="Brannstrom I.O."/>
            <person name="Guillou S."/>
            <person name="Cros-Aarteil S."/>
            <person name="Calhoun S."/>
            <person name="Kuo A."/>
            <person name="Mondo S."/>
            <person name="Pangilinan J."/>
            <person name="Riley R."/>
            <person name="Labutti K."/>
            <person name="Andreopoulos B."/>
            <person name="Lipzen A."/>
            <person name="Chen C."/>
            <person name="Yanf M."/>
            <person name="Daum C."/>
            <person name="Ng V."/>
            <person name="Clum A."/>
            <person name="Steindorff A."/>
            <person name="Ohm R."/>
            <person name="Martin F."/>
            <person name="Silar P."/>
            <person name="Natvig D."/>
            <person name="Lalanne C."/>
            <person name="Gautier V."/>
            <person name="Ament-Velasquez S.L."/>
            <person name="Kruys A."/>
            <person name="Hutchinson M.I."/>
            <person name="Powell A.J."/>
            <person name="Barry K."/>
            <person name="Miller A.N."/>
            <person name="Grigoriev I.V."/>
            <person name="Debuchy R."/>
            <person name="Gladieux P."/>
            <person name="Thoren M.H."/>
            <person name="Johannesson H."/>
        </authorList>
    </citation>
    <scope>NUCLEOTIDE SEQUENCE</scope>
    <source>
        <strain evidence="2">CBS 958.72</strain>
    </source>
</reference>
<feature type="region of interest" description="Disordered" evidence="1">
    <location>
        <begin position="1"/>
        <end position="238"/>
    </location>
</feature>
<gene>
    <name evidence="2" type="ORF">B0T24DRAFT_222265</name>
</gene>
<name>A0AAE0NBI3_9PEZI</name>
<protein>
    <recommendedName>
        <fullName evidence="4">Cell surface protein</fullName>
    </recommendedName>
</protein>
<keyword evidence="3" id="KW-1185">Reference proteome</keyword>
<accession>A0AAE0NBI3</accession>
<feature type="compositionally biased region" description="Basic and acidic residues" evidence="1">
    <location>
        <begin position="41"/>
        <end position="57"/>
    </location>
</feature>
<dbReference type="Proteomes" id="UP001287356">
    <property type="component" value="Unassembled WGS sequence"/>
</dbReference>
<evidence type="ECO:0000256" key="1">
    <source>
        <dbReference type="SAM" id="MobiDB-lite"/>
    </source>
</evidence>
<dbReference type="AlphaFoldDB" id="A0AAE0NBI3"/>
<dbReference type="PANTHER" id="PTHR39606">
    <property type="entry name" value="SURFACE PROTEIN, PUTATIVE-RELATED"/>
    <property type="match status" value="1"/>
</dbReference>
<proteinExistence type="predicted"/>
<organism evidence="2 3">
    <name type="scientific">Lasiosphaeria ovina</name>
    <dbReference type="NCBI Taxonomy" id="92902"/>
    <lineage>
        <taxon>Eukaryota</taxon>
        <taxon>Fungi</taxon>
        <taxon>Dikarya</taxon>
        <taxon>Ascomycota</taxon>
        <taxon>Pezizomycotina</taxon>
        <taxon>Sordariomycetes</taxon>
        <taxon>Sordariomycetidae</taxon>
        <taxon>Sordariales</taxon>
        <taxon>Lasiosphaeriaceae</taxon>
        <taxon>Lasiosphaeria</taxon>
    </lineage>
</organism>
<feature type="compositionally biased region" description="Low complexity" evidence="1">
    <location>
        <begin position="109"/>
        <end position="119"/>
    </location>
</feature>
<evidence type="ECO:0000313" key="3">
    <source>
        <dbReference type="Proteomes" id="UP001287356"/>
    </source>
</evidence>
<reference evidence="2" key="1">
    <citation type="journal article" date="2023" name="Mol. Phylogenet. Evol.">
        <title>Genome-scale phylogeny and comparative genomics of the fungal order Sordariales.</title>
        <authorList>
            <person name="Hensen N."/>
            <person name="Bonometti L."/>
            <person name="Westerberg I."/>
            <person name="Brannstrom I.O."/>
            <person name="Guillou S."/>
            <person name="Cros-Aarteil S."/>
            <person name="Calhoun S."/>
            <person name="Haridas S."/>
            <person name="Kuo A."/>
            <person name="Mondo S."/>
            <person name="Pangilinan J."/>
            <person name="Riley R."/>
            <person name="LaButti K."/>
            <person name="Andreopoulos B."/>
            <person name="Lipzen A."/>
            <person name="Chen C."/>
            <person name="Yan M."/>
            <person name="Daum C."/>
            <person name="Ng V."/>
            <person name="Clum A."/>
            <person name="Steindorff A."/>
            <person name="Ohm R.A."/>
            <person name="Martin F."/>
            <person name="Silar P."/>
            <person name="Natvig D.O."/>
            <person name="Lalanne C."/>
            <person name="Gautier V."/>
            <person name="Ament-Velasquez S.L."/>
            <person name="Kruys A."/>
            <person name="Hutchinson M.I."/>
            <person name="Powell A.J."/>
            <person name="Barry K."/>
            <person name="Miller A.N."/>
            <person name="Grigoriev I.V."/>
            <person name="Debuchy R."/>
            <person name="Gladieux P."/>
            <person name="Hiltunen Thoren M."/>
            <person name="Johannesson H."/>
        </authorList>
    </citation>
    <scope>NUCLEOTIDE SEQUENCE</scope>
    <source>
        <strain evidence="2">CBS 958.72</strain>
    </source>
</reference>
<comment type="caution">
    <text evidence="2">The sequence shown here is derived from an EMBL/GenBank/DDBJ whole genome shotgun (WGS) entry which is preliminary data.</text>
</comment>
<sequence>MFNNTTERGARHNNAVPIGQPGVTYGESPASGPAPTTAGHHTHDAMNKLDPRVDSTQDRMPMPQRNNGVPEGTYGPHRSRIANALDPRVDSDMDGSGPNGTMHGGAGPAGTRRTAGTAANVPEGTYGPHQSRTANALDPTVDSDMDHRRTTGAASYNGGVGRTAGPAYGAGQSSGVGGRYGAQQQQQQQQQQQPMVGSGTTAASGGAGPHKSSLLNKLDPRVDSKTGAVYENGAQRRY</sequence>
<evidence type="ECO:0000313" key="2">
    <source>
        <dbReference type="EMBL" id="KAK3376559.1"/>
    </source>
</evidence>